<sequence>MGKDSKMPTGPPKHEMKYFPGLTSEVRAFGQFRKVMHTGLFSQLVSMEIPVGGDIGNEVHMVDQVLIFTSGEGKATVAGKDQNVKASDVVVVPAGTEHQFINTSKSQPLELVTVYSPAEHDPQTVHKTKEEGDEEEDNGKDEAPDWSQQSKEANTKKGIVKEEGGPYENGDDGRHNRKIE</sequence>
<feature type="compositionally biased region" description="Basic and acidic residues" evidence="1">
    <location>
        <begin position="118"/>
        <end position="130"/>
    </location>
</feature>
<dbReference type="EMBL" id="JAVRRT010000007">
    <property type="protein sequence ID" value="KAK5170657.1"/>
    <property type="molecule type" value="Genomic_DNA"/>
</dbReference>
<dbReference type="Proteomes" id="UP001337655">
    <property type="component" value="Unassembled WGS sequence"/>
</dbReference>
<evidence type="ECO:0000256" key="1">
    <source>
        <dbReference type="SAM" id="MobiDB-lite"/>
    </source>
</evidence>
<comment type="caution">
    <text evidence="3">The sequence shown here is derived from an EMBL/GenBank/DDBJ whole genome shotgun (WGS) entry which is preliminary data.</text>
</comment>
<dbReference type="SUPFAM" id="SSF51182">
    <property type="entry name" value="RmlC-like cupins"/>
    <property type="match status" value="1"/>
</dbReference>
<dbReference type="PANTHER" id="PTHR43346:SF1">
    <property type="entry name" value="QUERCETIN 2,3-DIOXYGENASE-RELATED"/>
    <property type="match status" value="1"/>
</dbReference>
<feature type="compositionally biased region" description="Basic and acidic residues" evidence="1">
    <location>
        <begin position="171"/>
        <end position="180"/>
    </location>
</feature>
<feature type="compositionally biased region" description="Basic and acidic residues" evidence="1">
    <location>
        <begin position="153"/>
        <end position="164"/>
    </location>
</feature>
<dbReference type="InterPro" id="IPR014710">
    <property type="entry name" value="RmlC-like_jellyroll"/>
</dbReference>
<dbReference type="Gene3D" id="2.60.120.10">
    <property type="entry name" value="Jelly Rolls"/>
    <property type="match status" value="1"/>
</dbReference>
<gene>
    <name evidence="3" type="ORF">LTR77_005246</name>
</gene>
<keyword evidence="4" id="KW-1185">Reference proteome</keyword>
<dbReference type="Pfam" id="PF07883">
    <property type="entry name" value="Cupin_2"/>
    <property type="match status" value="1"/>
</dbReference>
<organism evidence="3 4">
    <name type="scientific">Saxophila tyrrhenica</name>
    <dbReference type="NCBI Taxonomy" id="1690608"/>
    <lineage>
        <taxon>Eukaryota</taxon>
        <taxon>Fungi</taxon>
        <taxon>Dikarya</taxon>
        <taxon>Ascomycota</taxon>
        <taxon>Pezizomycotina</taxon>
        <taxon>Dothideomycetes</taxon>
        <taxon>Dothideomycetidae</taxon>
        <taxon>Mycosphaerellales</taxon>
        <taxon>Extremaceae</taxon>
        <taxon>Saxophila</taxon>
    </lineage>
</organism>
<dbReference type="CDD" id="cd02223">
    <property type="entry name" value="cupin_Bh2720-like"/>
    <property type="match status" value="1"/>
</dbReference>
<dbReference type="InterPro" id="IPR011051">
    <property type="entry name" value="RmlC_Cupin_sf"/>
</dbReference>
<accession>A0AAV9PEH6</accession>
<dbReference type="GeneID" id="89926590"/>
<evidence type="ECO:0000313" key="4">
    <source>
        <dbReference type="Proteomes" id="UP001337655"/>
    </source>
</evidence>
<evidence type="ECO:0000313" key="3">
    <source>
        <dbReference type="EMBL" id="KAK5170657.1"/>
    </source>
</evidence>
<feature type="domain" description="Cupin type-2" evidence="2">
    <location>
        <begin position="47"/>
        <end position="115"/>
    </location>
</feature>
<dbReference type="InterPro" id="IPR052538">
    <property type="entry name" value="Flavonoid_dioxygenase-like"/>
</dbReference>
<proteinExistence type="predicted"/>
<dbReference type="RefSeq" id="XP_064659855.1">
    <property type="nucleotide sequence ID" value="XM_064802494.1"/>
</dbReference>
<dbReference type="InterPro" id="IPR013096">
    <property type="entry name" value="Cupin_2"/>
</dbReference>
<protein>
    <recommendedName>
        <fullName evidence="2">Cupin type-2 domain-containing protein</fullName>
    </recommendedName>
</protein>
<name>A0AAV9PEH6_9PEZI</name>
<reference evidence="3 4" key="1">
    <citation type="submission" date="2023-08" db="EMBL/GenBank/DDBJ databases">
        <title>Black Yeasts Isolated from many extreme environments.</title>
        <authorList>
            <person name="Coleine C."/>
            <person name="Stajich J.E."/>
            <person name="Selbmann L."/>
        </authorList>
    </citation>
    <scope>NUCLEOTIDE SEQUENCE [LARGE SCALE GENOMIC DNA]</scope>
    <source>
        <strain evidence="3 4">CCFEE 5935</strain>
    </source>
</reference>
<dbReference type="AlphaFoldDB" id="A0AAV9PEH6"/>
<dbReference type="PANTHER" id="PTHR43346">
    <property type="entry name" value="LIGAND BINDING DOMAIN PROTEIN, PUTATIVE (AFU_ORTHOLOGUE AFUA_6G14370)-RELATED"/>
    <property type="match status" value="1"/>
</dbReference>
<evidence type="ECO:0000259" key="2">
    <source>
        <dbReference type="Pfam" id="PF07883"/>
    </source>
</evidence>
<feature type="region of interest" description="Disordered" evidence="1">
    <location>
        <begin position="115"/>
        <end position="180"/>
    </location>
</feature>